<organism evidence="5 6">
    <name type="scientific">Nelumbo nucifera</name>
    <name type="common">Sacred lotus</name>
    <dbReference type="NCBI Taxonomy" id="4432"/>
    <lineage>
        <taxon>Eukaryota</taxon>
        <taxon>Viridiplantae</taxon>
        <taxon>Streptophyta</taxon>
        <taxon>Embryophyta</taxon>
        <taxon>Tracheophyta</taxon>
        <taxon>Spermatophyta</taxon>
        <taxon>Magnoliopsida</taxon>
        <taxon>Proteales</taxon>
        <taxon>Nelumbonaceae</taxon>
        <taxon>Nelumbo</taxon>
    </lineage>
</organism>
<dbReference type="Proteomes" id="UP000607653">
    <property type="component" value="Unassembled WGS sequence"/>
</dbReference>
<reference evidence="5 6" key="1">
    <citation type="journal article" date="2020" name="Mol. Biol. Evol.">
        <title>Distinct Expression and Methylation Patterns for Genes with Different Fates following a Single Whole-Genome Duplication in Flowering Plants.</title>
        <authorList>
            <person name="Shi T."/>
            <person name="Rahmani R.S."/>
            <person name="Gugger P.F."/>
            <person name="Wang M."/>
            <person name="Li H."/>
            <person name="Zhang Y."/>
            <person name="Li Z."/>
            <person name="Wang Q."/>
            <person name="Van de Peer Y."/>
            <person name="Marchal K."/>
            <person name="Chen J."/>
        </authorList>
    </citation>
    <scope>NUCLEOTIDE SEQUENCE [LARGE SCALE GENOMIC DNA]</scope>
    <source>
        <tissue evidence="5">Leaf</tissue>
    </source>
</reference>
<dbReference type="AlphaFoldDB" id="A0A822ZJX9"/>
<keyword evidence="1 3" id="KW-0732">Signal</keyword>
<dbReference type="SMART" id="SM00768">
    <property type="entry name" value="X8"/>
    <property type="match status" value="1"/>
</dbReference>
<dbReference type="FunFam" id="1.20.58.1040:FF:000003">
    <property type="entry name" value="glucan endo-1,3-beta-glucosidase 7"/>
    <property type="match status" value="1"/>
</dbReference>
<comment type="caution">
    <text evidence="5">The sequence shown here is derived from an EMBL/GenBank/DDBJ whole genome shotgun (WGS) entry which is preliminary data.</text>
</comment>
<sequence>MTMKGILYSLIVVMVLLRGVRSKDLSNPSLNEEEKRWCVAKNGADDAALLDAIDYVCGNMRIDCSPIKEGGICYLPPTLLNHASFVMNRYYQSRGRHEWNCDFNHNGIITITDPSYGSCIYDRAT</sequence>
<accession>A0A822ZJX9</accession>
<dbReference type="InterPro" id="IPR012946">
    <property type="entry name" value="X8"/>
</dbReference>
<protein>
    <recommendedName>
        <fullName evidence="4">X8 domain-containing protein</fullName>
    </recommendedName>
</protein>
<dbReference type="Pfam" id="PF07983">
    <property type="entry name" value="X8"/>
    <property type="match status" value="1"/>
</dbReference>
<dbReference type="PANTHER" id="PTHR31044:SF130">
    <property type="entry name" value="CARBOHYDRATE-BINDING X8 DOMAIN SUPERFAMILY PROTEIN"/>
    <property type="match status" value="1"/>
</dbReference>
<dbReference type="PANTHER" id="PTHR31044">
    <property type="entry name" value="BETA-1,3 GLUCANASE"/>
    <property type="match status" value="1"/>
</dbReference>
<evidence type="ECO:0000256" key="1">
    <source>
        <dbReference type="ARBA" id="ARBA00022729"/>
    </source>
</evidence>
<name>A0A822ZJX9_NELNU</name>
<evidence type="ECO:0000256" key="3">
    <source>
        <dbReference type="SAM" id="SignalP"/>
    </source>
</evidence>
<feature type="domain" description="X8" evidence="4">
    <location>
        <begin position="36"/>
        <end position="121"/>
    </location>
</feature>
<evidence type="ECO:0000256" key="2">
    <source>
        <dbReference type="ARBA" id="ARBA00023157"/>
    </source>
</evidence>
<dbReference type="InterPro" id="IPR044788">
    <property type="entry name" value="X8_dom_prot"/>
</dbReference>
<dbReference type="Gene3D" id="1.20.58.1040">
    <property type="match status" value="1"/>
</dbReference>
<feature type="chain" id="PRO_5032571696" description="X8 domain-containing protein" evidence="3">
    <location>
        <begin position="23"/>
        <end position="125"/>
    </location>
</feature>
<gene>
    <name evidence="5" type="ORF">HUJ06_003672</name>
</gene>
<proteinExistence type="predicted"/>
<evidence type="ECO:0000259" key="4">
    <source>
        <dbReference type="SMART" id="SM00768"/>
    </source>
</evidence>
<dbReference type="GO" id="GO:0009506">
    <property type="term" value="C:plasmodesma"/>
    <property type="evidence" value="ECO:0007669"/>
    <property type="project" value="UniProtKB-ARBA"/>
</dbReference>
<keyword evidence="2" id="KW-1015">Disulfide bond</keyword>
<feature type="signal peptide" evidence="3">
    <location>
        <begin position="1"/>
        <end position="22"/>
    </location>
</feature>
<keyword evidence="6" id="KW-1185">Reference proteome</keyword>
<evidence type="ECO:0000313" key="6">
    <source>
        <dbReference type="Proteomes" id="UP000607653"/>
    </source>
</evidence>
<evidence type="ECO:0000313" key="5">
    <source>
        <dbReference type="EMBL" id="DAD45442.1"/>
    </source>
</evidence>
<dbReference type="EMBL" id="DUZY01000007">
    <property type="protein sequence ID" value="DAD45442.1"/>
    <property type="molecule type" value="Genomic_DNA"/>
</dbReference>